<protein>
    <recommendedName>
        <fullName evidence="4">DUF4391 domain-containing protein</fullName>
    </recommendedName>
</protein>
<accession>A0A7W5D195</accession>
<evidence type="ECO:0008006" key="4">
    <source>
        <dbReference type="Google" id="ProtNLM"/>
    </source>
</evidence>
<evidence type="ECO:0000313" key="2">
    <source>
        <dbReference type="EMBL" id="MBB3171022.1"/>
    </source>
</evidence>
<proteinExistence type="predicted"/>
<dbReference type="Pfam" id="PF14335">
    <property type="entry name" value="DUF4391"/>
    <property type="match status" value="1"/>
</dbReference>
<keyword evidence="1" id="KW-0175">Coiled coil</keyword>
<dbReference type="EMBL" id="JACHYA010000002">
    <property type="protein sequence ID" value="MBB3171022.1"/>
    <property type="molecule type" value="Genomic_DNA"/>
</dbReference>
<dbReference type="RefSeq" id="WP_123185550.1">
    <property type="nucleotide sequence ID" value="NZ_CANPEU010000015.1"/>
</dbReference>
<sequence length="209" mass="24167">MIQLPSTTRVDRRLPKEDFYRRLKLTGKQRDAFVNQIESITIANSVKPSTMRVSDGAETHEIFVIDLALKESCVPALVIETIAKANPHKILFRSEFGNEEVLSVYRQGKEWHTDWVPTELESISIREDNLDAIWDGICAEVIFGNPAIKDVDGELKKRQKLKSLDEEIAKLERAHGKERQLGKRNELFRKLQEARSEREAVLKGWTWKR</sequence>
<comment type="caution">
    <text evidence="2">The sequence shown here is derived from an EMBL/GenBank/DDBJ whole genome shotgun (WGS) entry which is preliminary data.</text>
</comment>
<dbReference type="InterPro" id="IPR025503">
    <property type="entry name" value="DUF4391"/>
</dbReference>
<feature type="coiled-coil region" evidence="1">
    <location>
        <begin position="154"/>
        <end position="197"/>
    </location>
</feature>
<dbReference type="Proteomes" id="UP000530850">
    <property type="component" value="Unassembled WGS sequence"/>
</dbReference>
<organism evidence="2 3">
    <name type="scientific">Parvibacter caecicola</name>
    <dbReference type="NCBI Taxonomy" id="747645"/>
    <lineage>
        <taxon>Bacteria</taxon>
        <taxon>Bacillati</taxon>
        <taxon>Actinomycetota</taxon>
        <taxon>Coriobacteriia</taxon>
        <taxon>Coriobacteriales</taxon>
        <taxon>Coriobacteriaceae</taxon>
        <taxon>Parvibacter</taxon>
    </lineage>
</organism>
<dbReference type="AlphaFoldDB" id="A0A7W5D195"/>
<name>A0A7W5D195_9ACTN</name>
<dbReference type="GeneID" id="93356864"/>
<evidence type="ECO:0000256" key="1">
    <source>
        <dbReference type="SAM" id="Coils"/>
    </source>
</evidence>
<gene>
    <name evidence="2" type="ORF">FHR31_000834</name>
</gene>
<evidence type="ECO:0000313" key="3">
    <source>
        <dbReference type="Proteomes" id="UP000530850"/>
    </source>
</evidence>
<reference evidence="2 3" key="1">
    <citation type="submission" date="2020-08" db="EMBL/GenBank/DDBJ databases">
        <title>Sequencing the genomes of 1000 actinobacteria strains.</title>
        <authorList>
            <person name="Klenk H.-P."/>
        </authorList>
    </citation>
    <scope>NUCLEOTIDE SEQUENCE [LARGE SCALE GENOMIC DNA]</scope>
    <source>
        <strain evidence="2 3">DSM 22242</strain>
    </source>
</reference>